<dbReference type="SUPFAM" id="SSF50814">
    <property type="entry name" value="Lipocalins"/>
    <property type="match status" value="1"/>
</dbReference>
<dbReference type="InterPro" id="IPR022017">
    <property type="entry name" value="BFA1-like_DUF3598"/>
</dbReference>
<dbReference type="Gene3D" id="2.40.128.20">
    <property type="match status" value="1"/>
</dbReference>
<comment type="caution">
    <text evidence="2">The sequence shown here is derived from an EMBL/GenBank/DDBJ whole genome shotgun (WGS) entry which is preliminary data.</text>
</comment>
<feature type="domain" description="DUF3598" evidence="1">
    <location>
        <begin position="16"/>
        <end position="65"/>
    </location>
</feature>
<evidence type="ECO:0000313" key="2">
    <source>
        <dbReference type="EMBL" id="KAJ8598378.1"/>
    </source>
</evidence>
<dbReference type="EMBL" id="JAQMWT010000675">
    <property type="protein sequence ID" value="KAJ8598378.1"/>
    <property type="molecule type" value="Genomic_DNA"/>
</dbReference>
<proteinExistence type="predicted"/>
<dbReference type="Pfam" id="PF12204">
    <property type="entry name" value="DUF3598_N"/>
    <property type="match status" value="1"/>
</dbReference>
<evidence type="ECO:0000259" key="1">
    <source>
        <dbReference type="Pfam" id="PF12204"/>
    </source>
</evidence>
<dbReference type="InterPro" id="IPR012674">
    <property type="entry name" value="Calycin"/>
</dbReference>
<accession>A0AAD7XGH4</accession>
<dbReference type="Proteomes" id="UP001230188">
    <property type="component" value="Unassembled WGS sequence"/>
</dbReference>
<evidence type="ECO:0000313" key="3">
    <source>
        <dbReference type="Proteomes" id="UP001230188"/>
    </source>
</evidence>
<protein>
    <recommendedName>
        <fullName evidence="1">DUF3598 domain-containing protein</fullName>
    </recommendedName>
</protein>
<keyword evidence="3" id="KW-1185">Reference proteome</keyword>
<dbReference type="AlphaFoldDB" id="A0AAD7XGH4"/>
<gene>
    <name evidence="2" type="ORF">CTAYLR_002979</name>
</gene>
<sequence>MLLLALIGSASGLTPQWASLTSQTGNWEGVWTTYDQHGVVQSETEASWILELEPENRARHTLRVGDQTIPVATYTPDNLGKQQCAGAGMVCGPSLLRSGLVSTELSLRHGASRVRVTVQHAPAFDPDGVEAMLLYRTIVCRERCDGTGAPTKAKEEGLERPKGVDEASFWRGVPPTAWQRDWEGDTITGEGHVTPTRLDDWHLKRSAEASYTLHLPGAIRLFAPALLRPAIPAPFRLAWLPWDGHLLRAQARAVALEPSSSFSDEDKGERFRPPRLLSLEVDEVHC</sequence>
<reference evidence="2" key="1">
    <citation type="submission" date="2023-01" db="EMBL/GenBank/DDBJ databases">
        <title>Metagenome sequencing of chrysophaentin producing Chrysophaeum taylorii.</title>
        <authorList>
            <person name="Davison J."/>
            <person name="Bewley C."/>
        </authorList>
    </citation>
    <scope>NUCLEOTIDE SEQUENCE</scope>
    <source>
        <strain evidence="2">NIES-1699</strain>
    </source>
</reference>
<name>A0AAD7XGH4_9STRA</name>
<organism evidence="2 3">
    <name type="scientific">Chrysophaeum taylorii</name>
    <dbReference type="NCBI Taxonomy" id="2483200"/>
    <lineage>
        <taxon>Eukaryota</taxon>
        <taxon>Sar</taxon>
        <taxon>Stramenopiles</taxon>
        <taxon>Ochrophyta</taxon>
        <taxon>Pelagophyceae</taxon>
        <taxon>Pelagomonadales</taxon>
        <taxon>Pelagomonadaceae</taxon>
        <taxon>Chrysophaeum</taxon>
    </lineage>
</organism>